<evidence type="ECO:0000256" key="8">
    <source>
        <dbReference type="ARBA" id="ARBA00022927"/>
    </source>
</evidence>
<keyword evidence="7" id="KW-0788">Thiol protease</keyword>
<evidence type="ECO:0000313" key="14">
    <source>
        <dbReference type="Proteomes" id="UP000190831"/>
    </source>
</evidence>
<name>A0A1G4MJA1_LACFM</name>
<dbReference type="PANTHER" id="PTHR22624">
    <property type="entry name" value="CYSTEINE PROTEASE ATG4"/>
    <property type="match status" value="1"/>
</dbReference>
<dbReference type="Proteomes" id="UP000190831">
    <property type="component" value="Chromosome H"/>
</dbReference>
<comment type="function">
    <text evidence="11">Required for selective autophagic degradation of the nucleus (nucleophagy) as well as for mitophagy which contributes to regulate mitochondrial quantity and quality by eliminating the mitochondria to a basal level to fulfill cellular energy requirements and preventing excess ROS production.</text>
</comment>
<evidence type="ECO:0000313" key="13">
    <source>
        <dbReference type="EMBL" id="SCW03942.1"/>
    </source>
</evidence>
<dbReference type="STRING" id="4955.A0A1G4MJA1"/>
<protein>
    <recommendedName>
        <fullName evidence="11">Cysteine protease</fullName>
        <ecNumber evidence="11">3.4.22.-</ecNumber>
    </recommendedName>
</protein>
<keyword evidence="6 11" id="KW-0378">Hydrolase</keyword>
<evidence type="ECO:0000256" key="2">
    <source>
        <dbReference type="ARBA" id="ARBA00010958"/>
    </source>
</evidence>
<evidence type="ECO:0000259" key="12">
    <source>
        <dbReference type="Pfam" id="PF03416"/>
    </source>
</evidence>
<dbReference type="GO" id="GO:0000407">
    <property type="term" value="C:phagophore assembly site"/>
    <property type="evidence" value="ECO:0007669"/>
    <property type="project" value="UniProtKB-SubCell"/>
</dbReference>
<comment type="subcellular location">
    <subcellularLocation>
        <location evidence="11">Nucleus</location>
    </subcellularLocation>
    <subcellularLocation>
        <location evidence="11">Cytoplasm</location>
    </subcellularLocation>
    <subcellularLocation>
        <location evidence="1">Preautophagosomal structure</location>
    </subcellularLocation>
</comment>
<evidence type="ECO:0000256" key="6">
    <source>
        <dbReference type="ARBA" id="ARBA00022801"/>
    </source>
</evidence>
<dbReference type="EC" id="3.4.22.-" evidence="11"/>
<dbReference type="GO" id="GO:0034727">
    <property type="term" value="P:piecemeal microautophagy of the nucleus"/>
    <property type="evidence" value="ECO:0007669"/>
    <property type="project" value="TreeGrafter"/>
</dbReference>
<organism evidence="13 14">
    <name type="scientific">Lachancea fermentati</name>
    <name type="common">Zygosaccharomyces fermentati</name>
    <dbReference type="NCBI Taxonomy" id="4955"/>
    <lineage>
        <taxon>Eukaryota</taxon>
        <taxon>Fungi</taxon>
        <taxon>Dikarya</taxon>
        <taxon>Ascomycota</taxon>
        <taxon>Saccharomycotina</taxon>
        <taxon>Saccharomycetes</taxon>
        <taxon>Saccharomycetales</taxon>
        <taxon>Saccharomycetaceae</taxon>
        <taxon>Lachancea</taxon>
    </lineage>
</organism>
<keyword evidence="4 11" id="KW-0963">Cytoplasm</keyword>
<sequence length="459" mass="51886">MDFLQRVSQTIWELDNDDTYNDLIVLGQTYPSTKTGVESEECDSNTQGVFNQLFHKGSPWNPDFLLDVQSILYFTYRTRFEPIPKDRGGPSPMNFGTLFRDNPLNAIENAINHPDCFCSDIGWGCMIRTGQTLLANALQRVKLGRSYRIHTDEELLDVGELELISWFEDNRRAPFSLHKFVEKGLLLSGKTPGEWFGPSAASRSIQSLVHEYPNSGINHCIISTDSADVYEEDVQPIFENDPNAKVLLLLGVKLGLNNVNEFYWQSIKNILGSKQSVGISGGRPSSSLYFFGFQDDYLFYLDPHTAQLDLSAYASNVEKHRSVHSAKFNKVHLSELDPSMLIGILIQGSKDWDDWKSQVEKSQIIHVWPKRQQEFYMDEDVESLHSTEAKDALIGGDYVEVAPIIQQAGSSKDDEFQDVQCKNQNIVVVGEFDNSATDMEVENVLVEQETVPIQETASF</sequence>
<evidence type="ECO:0000256" key="9">
    <source>
        <dbReference type="ARBA" id="ARBA00023006"/>
    </source>
</evidence>
<dbReference type="AlphaFoldDB" id="A0A1G4MJA1"/>
<keyword evidence="14" id="KW-1185">Reference proteome</keyword>
<comment type="catalytic activity">
    <reaction evidence="10">
        <text>[protein]-C-terminal L-amino acid-glycyl-phosphatidylethanolamide + H2O = [protein]-C-terminal L-amino acid-glycine + a 1,2-diacyl-sn-glycero-3-phosphoethanolamine</text>
        <dbReference type="Rhea" id="RHEA:67548"/>
        <dbReference type="Rhea" id="RHEA-COMP:17323"/>
        <dbReference type="Rhea" id="RHEA-COMP:17324"/>
        <dbReference type="ChEBI" id="CHEBI:15377"/>
        <dbReference type="ChEBI" id="CHEBI:64612"/>
        <dbReference type="ChEBI" id="CHEBI:172940"/>
        <dbReference type="ChEBI" id="CHEBI:172941"/>
    </reaction>
    <physiologicalReaction direction="left-to-right" evidence="10">
        <dbReference type="Rhea" id="RHEA:67549"/>
    </physiologicalReaction>
</comment>
<keyword evidence="3" id="KW-0813">Transport</keyword>
<keyword evidence="9" id="KW-0072">Autophagy</keyword>
<dbReference type="PANTHER" id="PTHR22624:SF49">
    <property type="entry name" value="CYSTEINE PROTEASE"/>
    <property type="match status" value="1"/>
</dbReference>
<evidence type="ECO:0000256" key="11">
    <source>
        <dbReference type="RuleBase" id="RU363115"/>
    </source>
</evidence>
<reference evidence="13 14" key="1">
    <citation type="submission" date="2016-03" db="EMBL/GenBank/DDBJ databases">
        <authorList>
            <person name="Devillers H."/>
        </authorList>
    </citation>
    <scope>NUCLEOTIDE SEQUENCE [LARGE SCALE GENOMIC DNA]</scope>
    <source>
        <strain evidence="13">CBS 6772</strain>
    </source>
</reference>
<dbReference type="GO" id="GO:0015031">
    <property type="term" value="P:protein transport"/>
    <property type="evidence" value="ECO:0007669"/>
    <property type="project" value="UniProtKB-KW"/>
</dbReference>
<comment type="similarity">
    <text evidence="2 11">Belongs to the peptidase C54 family.</text>
</comment>
<dbReference type="GO" id="GO:0016485">
    <property type="term" value="P:protein processing"/>
    <property type="evidence" value="ECO:0007669"/>
    <property type="project" value="TreeGrafter"/>
</dbReference>
<dbReference type="InterPro" id="IPR038765">
    <property type="entry name" value="Papain-like_cys_pep_sf"/>
</dbReference>
<dbReference type="EMBL" id="LT598491">
    <property type="protein sequence ID" value="SCW03942.1"/>
    <property type="molecule type" value="Genomic_DNA"/>
</dbReference>
<keyword evidence="5 11" id="KW-0645">Protease</keyword>
<evidence type="ECO:0000256" key="3">
    <source>
        <dbReference type="ARBA" id="ARBA00022448"/>
    </source>
</evidence>
<dbReference type="GO" id="GO:0000045">
    <property type="term" value="P:autophagosome assembly"/>
    <property type="evidence" value="ECO:0007669"/>
    <property type="project" value="TreeGrafter"/>
</dbReference>
<evidence type="ECO:0000256" key="10">
    <source>
        <dbReference type="ARBA" id="ARBA00029362"/>
    </source>
</evidence>
<dbReference type="GO" id="GO:0000423">
    <property type="term" value="P:mitophagy"/>
    <property type="evidence" value="ECO:0007669"/>
    <property type="project" value="TreeGrafter"/>
</dbReference>
<accession>A0A1G4MJA1</accession>
<dbReference type="Pfam" id="PF03416">
    <property type="entry name" value="Peptidase_C54"/>
    <property type="match status" value="1"/>
</dbReference>
<dbReference type="OrthoDB" id="2960936at2759"/>
<evidence type="ECO:0000256" key="4">
    <source>
        <dbReference type="ARBA" id="ARBA00022490"/>
    </source>
</evidence>
<dbReference type="GO" id="GO:0019786">
    <property type="term" value="F:protein-phosphatidylethanolamide deconjugating activity"/>
    <property type="evidence" value="ECO:0007669"/>
    <property type="project" value="InterPro"/>
</dbReference>
<dbReference type="GO" id="GO:0005634">
    <property type="term" value="C:nucleus"/>
    <property type="evidence" value="ECO:0007669"/>
    <property type="project" value="UniProtKB-SubCell"/>
</dbReference>
<dbReference type="InterPro" id="IPR005078">
    <property type="entry name" value="Peptidase_C54"/>
</dbReference>
<evidence type="ECO:0000256" key="7">
    <source>
        <dbReference type="ARBA" id="ARBA00022807"/>
    </source>
</evidence>
<dbReference type="OMA" id="PDETFHC"/>
<proteinExistence type="inferred from homology"/>
<keyword evidence="11" id="KW-0539">Nucleus</keyword>
<evidence type="ECO:0000256" key="1">
    <source>
        <dbReference type="ARBA" id="ARBA00004329"/>
    </source>
</evidence>
<dbReference type="InterPro" id="IPR046792">
    <property type="entry name" value="Peptidase_C54_cat"/>
</dbReference>
<dbReference type="GO" id="GO:0035973">
    <property type="term" value="P:aggrephagy"/>
    <property type="evidence" value="ECO:0007669"/>
    <property type="project" value="TreeGrafter"/>
</dbReference>
<dbReference type="SUPFAM" id="SSF54001">
    <property type="entry name" value="Cysteine proteinases"/>
    <property type="match status" value="1"/>
</dbReference>
<dbReference type="GO" id="GO:0004197">
    <property type="term" value="F:cysteine-type endopeptidase activity"/>
    <property type="evidence" value="ECO:0007669"/>
    <property type="project" value="TreeGrafter"/>
</dbReference>
<feature type="domain" description="Peptidase C54 catalytic" evidence="12">
    <location>
        <begin position="63"/>
        <end position="357"/>
    </location>
</feature>
<gene>
    <name evidence="13" type="ORF">LAFE_0H02432G</name>
</gene>
<evidence type="ECO:0000256" key="5">
    <source>
        <dbReference type="ARBA" id="ARBA00022670"/>
    </source>
</evidence>
<keyword evidence="8" id="KW-0653">Protein transport</keyword>